<keyword evidence="2" id="KW-1185">Reference proteome</keyword>
<accession>A0A087T7H2</accession>
<gene>
    <name evidence="1" type="ORF">X975_24343</name>
</gene>
<evidence type="ECO:0000313" key="2">
    <source>
        <dbReference type="Proteomes" id="UP000054359"/>
    </source>
</evidence>
<dbReference type="EMBL" id="KK113793">
    <property type="protein sequence ID" value="KFM61061.1"/>
    <property type="molecule type" value="Genomic_DNA"/>
</dbReference>
<reference evidence="1 2" key="1">
    <citation type="submission" date="2013-11" db="EMBL/GenBank/DDBJ databases">
        <title>Genome sequencing of Stegodyphus mimosarum.</title>
        <authorList>
            <person name="Bechsgaard J."/>
        </authorList>
    </citation>
    <scope>NUCLEOTIDE SEQUENCE [LARGE SCALE GENOMIC DNA]</scope>
</reference>
<organism evidence="1 2">
    <name type="scientific">Stegodyphus mimosarum</name>
    <name type="common">African social velvet spider</name>
    <dbReference type="NCBI Taxonomy" id="407821"/>
    <lineage>
        <taxon>Eukaryota</taxon>
        <taxon>Metazoa</taxon>
        <taxon>Ecdysozoa</taxon>
        <taxon>Arthropoda</taxon>
        <taxon>Chelicerata</taxon>
        <taxon>Arachnida</taxon>
        <taxon>Araneae</taxon>
        <taxon>Araneomorphae</taxon>
        <taxon>Entelegynae</taxon>
        <taxon>Eresoidea</taxon>
        <taxon>Eresidae</taxon>
        <taxon>Stegodyphus</taxon>
    </lineage>
</organism>
<evidence type="ECO:0000313" key="1">
    <source>
        <dbReference type="EMBL" id="KFM61061.1"/>
    </source>
</evidence>
<feature type="non-terminal residue" evidence="1">
    <location>
        <position position="105"/>
    </location>
</feature>
<name>A0A087T7H2_STEMI</name>
<dbReference type="AlphaFoldDB" id="A0A087T7H2"/>
<dbReference type="OrthoDB" id="1101576at2759"/>
<sequence length="105" mass="12470">MPLRGLRMTLKYIDDVIVEFELRFADFKELESDISLFIHPLTIAIESIKTDYQLELCDLLSDPFHKGRTESGIHFFKLLGDRYRWRQINQSWLKIGFNDGQYLSL</sequence>
<protein>
    <submittedName>
        <fullName evidence="1">Uncharacterized protein</fullName>
    </submittedName>
</protein>
<dbReference type="Proteomes" id="UP000054359">
    <property type="component" value="Unassembled WGS sequence"/>
</dbReference>
<proteinExistence type="predicted"/>